<dbReference type="InterPro" id="IPR024403">
    <property type="entry name" value="DHOase_cat"/>
</dbReference>
<keyword evidence="1" id="KW-0665">Pyrimidine biosynthesis</keyword>
<dbReference type="PANTHER" id="PTHR43668:SF2">
    <property type="entry name" value="ALLANTOINASE"/>
    <property type="match status" value="1"/>
</dbReference>
<dbReference type="SUPFAM" id="SSF51556">
    <property type="entry name" value="Metallo-dependent hydrolases"/>
    <property type="match status" value="1"/>
</dbReference>
<feature type="domain" description="Dihydroorotase catalytic" evidence="2">
    <location>
        <begin position="55"/>
        <end position="234"/>
    </location>
</feature>
<dbReference type="EMBL" id="JAHESC010000044">
    <property type="protein sequence ID" value="MBT1689582.1"/>
    <property type="molecule type" value="Genomic_DNA"/>
</dbReference>
<reference evidence="3 4" key="1">
    <citation type="submission" date="2021-05" db="EMBL/GenBank/DDBJ databases">
        <title>A Polyphasic approach of four new species of the genus Ohtaekwangia: Ohtaekwangia histidinii sp. nov., Ohtaekwangia cretensis sp. nov., Ohtaekwangia indiensis sp. nov., Ohtaekwangia reichenbachii sp. nov. from diverse environment.</title>
        <authorList>
            <person name="Octaviana S."/>
        </authorList>
    </citation>
    <scope>NUCLEOTIDE SEQUENCE [LARGE SCALE GENOMIC DNA]</scope>
    <source>
        <strain evidence="3 4">PWU37</strain>
    </source>
</reference>
<comment type="caution">
    <text evidence="3">The sequence shown here is derived from an EMBL/GenBank/DDBJ whole genome shotgun (WGS) entry which is preliminary data.</text>
</comment>
<dbReference type="InterPro" id="IPR004722">
    <property type="entry name" value="DHOase"/>
</dbReference>
<protein>
    <submittedName>
        <fullName evidence="3">Dihydroorotase</fullName>
    </submittedName>
</protein>
<dbReference type="GO" id="GO:0006221">
    <property type="term" value="P:pyrimidine nucleotide biosynthetic process"/>
    <property type="evidence" value="ECO:0007669"/>
    <property type="project" value="UniProtKB-KW"/>
</dbReference>
<dbReference type="GO" id="GO:0005737">
    <property type="term" value="C:cytoplasm"/>
    <property type="evidence" value="ECO:0007669"/>
    <property type="project" value="TreeGrafter"/>
</dbReference>
<dbReference type="SUPFAM" id="SSF51338">
    <property type="entry name" value="Composite domain of metallo-dependent hydrolases"/>
    <property type="match status" value="1"/>
</dbReference>
<dbReference type="GO" id="GO:0004151">
    <property type="term" value="F:dihydroorotase activity"/>
    <property type="evidence" value="ECO:0007669"/>
    <property type="project" value="InterPro"/>
</dbReference>
<dbReference type="InterPro" id="IPR032466">
    <property type="entry name" value="Metal_Hydrolase"/>
</dbReference>
<dbReference type="GO" id="GO:0004038">
    <property type="term" value="F:allantoinase activity"/>
    <property type="evidence" value="ECO:0007669"/>
    <property type="project" value="TreeGrafter"/>
</dbReference>
<evidence type="ECO:0000259" key="2">
    <source>
        <dbReference type="Pfam" id="PF12890"/>
    </source>
</evidence>
<organism evidence="3 4">
    <name type="scientific">Dawidia soli</name>
    <dbReference type="NCBI Taxonomy" id="2782352"/>
    <lineage>
        <taxon>Bacteria</taxon>
        <taxon>Pseudomonadati</taxon>
        <taxon>Bacteroidota</taxon>
        <taxon>Cytophagia</taxon>
        <taxon>Cytophagales</taxon>
        <taxon>Chryseotaleaceae</taxon>
        <taxon>Dawidia</taxon>
    </lineage>
</organism>
<dbReference type="PANTHER" id="PTHR43668">
    <property type="entry name" value="ALLANTOINASE"/>
    <property type="match status" value="1"/>
</dbReference>
<evidence type="ECO:0000313" key="4">
    <source>
        <dbReference type="Proteomes" id="UP001319180"/>
    </source>
</evidence>
<dbReference type="GO" id="GO:0006145">
    <property type="term" value="P:purine nucleobase catabolic process"/>
    <property type="evidence" value="ECO:0007669"/>
    <property type="project" value="TreeGrafter"/>
</dbReference>
<evidence type="ECO:0000256" key="1">
    <source>
        <dbReference type="ARBA" id="ARBA00022975"/>
    </source>
</evidence>
<name>A0AAP2DE08_9BACT</name>
<dbReference type="Proteomes" id="UP001319180">
    <property type="component" value="Unassembled WGS sequence"/>
</dbReference>
<accession>A0AAP2DE08</accession>
<dbReference type="NCBIfam" id="TIGR00857">
    <property type="entry name" value="pyrC_multi"/>
    <property type="match status" value="1"/>
</dbReference>
<dbReference type="InterPro" id="IPR050138">
    <property type="entry name" value="DHOase/Allantoinase_Hydrolase"/>
</dbReference>
<sequence length="419" mass="46656">MKILIQSPEIIDPQSSFHKKEKNVLLNNGRIVEIGDKNYSADRVIKAEGMKLSIGWFDLGTYVGDPGLEHKEDLDSVSKAAAAGGFTEIAVLPNTVPSVQSKNEIGYITRGNDNRLVQIHALASVTRNNKGEELTEMIDLHEAGAVAFTDGLKPIWHTDILLKSLQYLQKFDGLLIDHPEDIWLNMFGQMHEGLQSTMLGLKGMPRIAEDIMVGKSLELLGYAGGRLHLARLSTGKAVDLVRNAKKKLQVSCDIAAYQPLFDDTALVDFDTNYKVNPPLREKADNDALIKGLRDGTIDVLCSGHTPHEEESKSLEFDMADFGLINLQTFGANLVALSKTIDWDVLLEKVTVNPRRLLNLEIPRIEVDEKANLTLFDPERTWTLDDRTNLSKSKNSPWFGKEITGKVVAVFNNNRQRAED</sequence>
<dbReference type="Pfam" id="PF12890">
    <property type="entry name" value="DHOase"/>
    <property type="match status" value="1"/>
</dbReference>
<dbReference type="AlphaFoldDB" id="A0AAP2DE08"/>
<dbReference type="InterPro" id="IPR011059">
    <property type="entry name" value="Metal-dep_hydrolase_composite"/>
</dbReference>
<keyword evidence="4" id="KW-1185">Reference proteome</keyword>
<dbReference type="Gene3D" id="2.30.40.10">
    <property type="entry name" value="Urease, subunit C, domain 1"/>
    <property type="match status" value="1"/>
</dbReference>
<dbReference type="Gene3D" id="3.20.20.140">
    <property type="entry name" value="Metal-dependent hydrolases"/>
    <property type="match status" value="1"/>
</dbReference>
<dbReference type="CDD" id="cd01317">
    <property type="entry name" value="DHOase_IIa"/>
    <property type="match status" value="1"/>
</dbReference>
<gene>
    <name evidence="3" type="ORF">KK078_23665</name>
</gene>
<evidence type="ECO:0000313" key="3">
    <source>
        <dbReference type="EMBL" id="MBT1689582.1"/>
    </source>
</evidence>
<dbReference type="RefSeq" id="WP_254092805.1">
    <property type="nucleotide sequence ID" value="NZ_JAHESC010000044.1"/>
</dbReference>
<proteinExistence type="predicted"/>
<dbReference type="GO" id="GO:0046872">
    <property type="term" value="F:metal ion binding"/>
    <property type="evidence" value="ECO:0007669"/>
    <property type="project" value="InterPro"/>
</dbReference>